<name>A0AAV7USR4_PLEWA</name>
<feature type="compositionally biased region" description="Low complexity" evidence="1">
    <location>
        <begin position="206"/>
        <end position="220"/>
    </location>
</feature>
<evidence type="ECO:0000313" key="2">
    <source>
        <dbReference type="EMBL" id="KAJ1192125.1"/>
    </source>
</evidence>
<organism evidence="2 3">
    <name type="scientific">Pleurodeles waltl</name>
    <name type="common">Iberian ribbed newt</name>
    <dbReference type="NCBI Taxonomy" id="8319"/>
    <lineage>
        <taxon>Eukaryota</taxon>
        <taxon>Metazoa</taxon>
        <taxon>Chordata</taxon>
        <taxon>Craniata</taxon>
        <taxon>Vertebrata</taxon>
        <taxon>Euteleostomi</taxon>
        <taxon>Amphibia</taxon>
        <taxon>Batrachia</taxon>
        <taxon>Caudata</taxon>
        <taxon>Salamandroidea</taxon>
        <taxon>Salamandridae</taxon>
        <taxon>Pleurodelinae</taxon>
        <taxon>Pleurodeles</taxon>
    </lineage>
</organism>
<reference evidence="2" key="1">
    <citation type="journal article" date="2022" name="bioRxiv">
        <title>Sequencing and chromosome-scale assembly of the giantPleurodeles waltlgenome.</title>
        <authorList>
            <person name="Brown T."/>
            <person name="Elewa A."/>
            <person name="Iarovenko S."/>
            <person name="Subramanian E."/>
            <person name="Araus A.J."/>
            <person name="Petzold A."/>
            <person name="Susuki M."/>
            <person name="Suzuki K.-i.T."/>
            <person name="Hayashi T."/>
            <person name="Toyoda A."/>
            <person name="Oliveira C."/>
            <person name="Osipova E."/>
            <person name="Leigh N.D."/>
            <person name="Simon A."/>
            <person name="Yun M.H."/>
        </authorList>
    </citation>
    <scope>NUCLEOTIDE SEQUENCE</scope>
    <source>
        <strain evidence="2">20211129_DDA</strain>
        <tissue evidence="2">Liver</tissue>
    </source>
</reference>
<proteinExistence type="predicted"/>
<feature type="region of interest" description="Disordered" evidence="1">
    <location>
        <begin position="58"/>
        <end position="132"/>
    </location>
</feature>
<evidence type="ECO:0000256" key="1">
    <source>
        <dbReference type="SAM" id="MobiDB-lite"/>
    </source>
</evidence>
<dbReference type="AlphaFoldDB" id="A0AAV7USR4"/>
<evidence type="ECO:0000313" key="3">
    <source>
        <dbReference type="Proteomes" id="UP001066276"/>
    </source>
</evidence>
<comment type="caution">
    <text evidence="2">The sequence shown here is derived from an EMBL/GenBank/DDBJ whole genome shotgun (WGS) entry which is preliminary data.</text>
</comment>
<feature type="compositionally biased region" description="Pro residues" evidence="1">
    <location>
        <begin position="161"/>
        <end position="175"/>
    </location>
</feature>
<dbReference type="EMBL" id="JANPWB010000004">
    <property type="protein sequence ID" value="KAJ1192125.1"/>
    <property type="molecule type" value="Genomic_DNA"/>
</dbReference>
<dbReference type="Proteomes" id="UP001066276">
    <property type="component" value="Chromosome 2_2"/>
</dbReference>
<feature type="region of interest" description="Disordered" evidence="1">
    <location>
        <begin position="154"/>
        <end position="241"/>
    </location>
</feature>
<sequence length="241" mass="25364">MLSQGSGIFVRWAEIPFSHQTQDPRVRLPARSGARATPPHLLSCPFLLVIVNVGAAQTPRSPGAEQADGPQRGPPPVRSYRPSRAVPEPLRIGLTGPLSGGPPPRRPRRPLAGTADPGARTTARDAGRLPPWKSTPRISWFSFLEWRRLLAAPKQSGSLAPGPPDSGGPGPPLEPASPGASQARPHLSAERQPAQLPRSTGRGATPPDAAPAVPAVPRRPSQFGSLRHGARCRPVPASGVF</sequence>
<keyword evidence="3" id="KW-1185">Reference proteome</keyword>
<accession>A0AAV7USR4</accession>
<protein>
    <submittedName>
        <fullName evidence="2">Uncharacterized protein</fullName>
    </submittedName>
</protein>
<gene>
    <name evidence="2" type="ORF">NDU88_001437</name>
</gene>